<reference evidence="10" key="1">
    <citation type="submission" date="2022-11" db="UniProtKB">
        <authorList>
            <consortium name="WormBaseParasite"/>
        </authorList>
    </citation>
    <scope>IDENTIFICATION</scope>
</reference>
<evidence type="ECO:0000256" key="2">
    <source>
        <dbReference type="ARBA" id="ARBA00022723"/>
    </source>
</evidence>
<evidence type="ECO:0000256" key="6">
    <source>
        <dbReference type="PROSITE-ProRule" id="PRU01211"/>
    </source>
</evidence>
<dbReference type="GO" id="GO:0008270">
    <property type="term" value="F:zinc ion binding"/>
    <property type="evidence" value="ECO:0007669"/>
    <property type="project" value="UniProtKB-UniRule"/>
</dbReference>
<comment type="cofactor">
    <cofactor evidence="6 7">
        <name>Zn(2+)</name>
        <dbReference type="ChEBI" id="CHEBI:29105"/>
    </cofactor>
    <text evidence="6 7">Binds 1 zinc ion per subunit.</text>
</comment>
<keyword evidence="9" id="KW-1185">Reference proteome</keyword>
<evidence type="ECO:0000256" key="1">
    <source>
        <dbReference type="ARBA" id="ARBA00022670"/>
    </source>
</evidence>
<dbReference type="PANTHER" id="PTHR10127">
    <property type="entry name" value="DISCOIDIN, CUB, EGF, LAMININ , AND ZINC METALLOPROTEASE DOMAIN CONTAINING"/>
    <property type="match status" value="1"/>
</dbReference>
<keyword evidence="3 6" id="KW-0378">Hydrolase</keyword>
<dbReference type="Gene3D" id="3.40.390.10">
    <property type="entry name" value="Collagenase (Catalytic Domain)"/>
    <property type="match status" value="1"/>
</dbReference>
<keyword evidence="2 6" id="KW-0479">Metal-binding</keyword>
<feature type="domain" description="Peptidase M12A" evidence="8">
    <location>
        <begin position="1"/>
        <end position="97"/>
    </location>
</feature>
<dbReference type="PANTHER" id="PTHR10127:SF780">
    <property type="entry name" value="METALLOENDOPEPTIDASE"/>
    <property type="match status" value="1"/>
</dbReference>
<keyword evidence="4 6" id="KW-0862">Zinc</keyword>
<dbReference type="PROSITE" id="PS51864">
    <property type="entry name" value="ASTACIN"/>
    <property type="match status" value="1"/>
</dbReference>
<dbReference type="SUPFAM" id="SSF55486">
    <property type="entry name" value="Metalloproteases ('zincins'), catalytic domain"/>
    <property type="match status" value="1"/>
</dbReference>
<dbReference type="WBParaSite" id="jg24127">
    <property type="protein sequence ID" value="jg24127"/>
    <property type="gene ID" value="jg24127"/>
</dbReference>
<evidence type="ECO:0000256" key="7">
    <source>
        <dbReference type="RuleBase" id="RU361183"/>
    </source>
</evidence>
<dbReference type="GO" id="GO:0006508">
    <property type="term" value="P:proteolysis"/>
    <property type="evidence" value="ECO:0007669"/>
    <property type="project" value="UniProtKB-KW"/>
</dbReference>
<name>A0A915DW59_9BILA</name>
<evidence type="ECO:0000313" key="9">
    <source>
        <dbReference type="Proteomes" id="UP000887574"/>
    </source>
</evidence>
<dbReference type="GO" id="GO:0004222">
    <property type="term" value="F:metalloendopeptidase activity"/>
    <property type="evidence" value="ECO:0007669"/>
    <property type="project" value="UniProtKB-UniRule"/>
</dbReference>
<dbReference type="Proteomes" id="UP000887574">
    <property type="component" value="Unplaced"/>
</dbReference>
<dbReference type="Pfam" id="PF01400">
    <property type="entry name" value="Astacin"/>
    <property type="match status" value="1"/>
</dbReference>
<evidence type="ECO:0000256" key="4">
    <source>
        <dbReference type="ARBA" id="ARBA00022833"/>
    </source>
</evidence>
<feature type="binding site" evidence="6">
    <location>
        <position position="66"/>
    </location>
    <ligand>
        <name>Zn(2+)</name>
        <dbReference type="ChEBI" id="CHEBI:29105"/>
        <note>catalytic</note>
    </ligand>
</feature>
<evidence type="ECO:0000259" key="8">
    <source>
        <dbReference type="PROSITE" id="PS51864"/>
    </source>
</evidence>
<organism evidence="9 10">
    <name type="scientific">Ditylenchus dipsaci</name>
    <dbReference type="NCBI Taxonomy" id="166011"/>
    <lineage>
        <taxon>Eukaryota</taxon>
        <taxon>Metazoa</taxon>
        <taxon>Ecdysozoa</taxon>
        <taxon>Nematoda</taxon>
        <taxon>Chromadorea</taxon>
        <taxon>Rhabditida</taxon>
        <taxon>Tylenchina</taxon>
        <taxon>Tylenchomorpha</taxon>
        <taxon>Sphaerularioidea</taxon>
        <taxon>Anguinidae</taxon>
        <taxon>Anguininae</taxon>
        <taxon>Ditylenchus</taxon>
    </lineage>
</organism>
<proteinExistence type="predicted"/>
<protein>
    <recommendedName>
        <fullName evidence="7">Metalloendopeptidase</fullName>
        <ecNumber evidence="7">3.4.24.-</ecNumber>
    </recommendedName>
</protein>
<dbReference type="PRINTS" id="PR00480">
    <property type="entry name" value="ASTACIN"/>
</dbReference>
<evidence type="ECO:0000256" key="5">
    <source>
        <dbReference type="ARBA" id="ARBA00023049"/>
    </source>
</evidence>
<dbReference type="AlphaFoldDB" id="A0A915DW59"/>
<dbReference type="InterPro" id="IPR024079">
    <property type="entry name" value="MetalloPept_cat_dom_sf"/>
</dbReference>
<accession>A0A915DW59</accession>
<comment type="caution">
    <text evidence="6">Lacks conserved residue(s) required for the propagation of feature annotation.</text>
</comment>
<evidence type="ECO:0000313" key="10">
    <source>
        <dbReference type="WBParaSite" id="jg24127"/>
    </source>
</evidence>
<feature type="active site" evidence="6">
    <location>
        <position position="63"/>
    </location>
</feature>
<dbReference type="InterPro" id="IPR001506">
    <property type="entry name" value="Peptidase_M12A"/>
</dbReference>
<sequence>MELINENTCVKFIPSTRRQHALIIRGKPAGFSAFTGRAKYPFQQRANIDQRFDENHSGVIAHELFHVLGRLHEHQREDRDDYITIHPENIIPGKFFF</sequence>
<evidence type="ECO:0000256" key="3">
    <source>
        <dbReference type="ARBA" id="ARBA00022801"/>
    </source>
</evidence>
<feature type="binding site" evidence="6">
    <location>
        <position position="72"/>
    </location>
    <ligand>
        <name>Zn(2+)</name>
        <dbReference type="ChEBI" id="CHEBI:29105"/>
        <note>catalytic</note>
    </ligand>
</feature>
<feature type="binding site" evidence="6">
    <location>
        <position position="62"/>
    </location>
    <ligand>
        <name>Zn(2+)</name>
        <dbReference type="ChEBI" id="CHEBI:29105"/>
        <note>catalytic</note>
    </ligand>
</feature>
<keyword evidence="5 6" id="KW-0482">Metalloprotease</keyword>
<dbReference type="EC" id="3.4.24.-" evidence="7"/>
<keyword evidence="1 6" id="KW-0645">Protease</keyword>